<dbReference type="InterPro" id="IPR004111">
    <property type="entry name" value="Repressor_TetR_C"/>
</dbReference>
<dbReference type="GO" id="GO:0045892">
    <property type="term" value="P:negative regulation of DNA-templated transcription"/>
    <property type="evidence" value="ECO:0007669"/>
    <property type="project" value="InterPro"/>
</dbReference>
<evidence type="ECO:0000259" key="6">
    <source>
        <dbReference type="PROSITE" id="PS50977"/>
    </source>
</evidence>
<protein>
    <recommendedName>
        <fullName evidence="6">HTH tetR-type domain-containing protein</fullName>
    </recommendedName>
</protein>
<dbReference type="AlphaFoldDB" id="A0A917KXI2"/>
<dbReference type="EMBL" id="BMQA01000015">
    <property type="protein sequence ID" value="GGJ29598.1"/>
    <property type="molecule type" value="Genomic_DNA"/>
</dbReference>
<evidence type="ECO:0000256" key="4">
    <source>
        <dbReference type="PROSITE-ProRule" id="PRU00335"/>
    </source>
</evidence>
<dbReference type="PANTHER" id="PTHR30055">
    <property type="entry name" value="HTH-TYPE TRANSCRIPTIONAL REGULATOR RUTR"/>
    <property type="match status" value="1"/>
</dbReference>
<keyword evidence="8" id="KW-1185">Reference proteome</keyword>
<dbReference type="InterPro" id="IPR009057">
    <property type="entry name" value="Homeodomain-like_sf"/>
</dbReference>
<keyword evidence="1" id="KW-0805">Transcription regulation</keyword>
<keyword evidence="2 4" id="KW-0238">DNA-binding</keyword>
<feature type="domain" description="HTH tetR-type" evidence="6">
    <location>
        <begin position="22"/>
        <end position="82"/>
    </location>
</feature>
<dbReference type="InterPro" id="IPR036271">
    <property type="entry name" value="Tet_transcr_reg_TetR-rel_C_sf"/>
</dbReference>
<reference evidence="7" key="2">
    <citation type="submission" date="2020-09" db="EMBL/GenBank/DDBJ databases">
        <authorList>
            <person name="Sun Q."/>
            <person name="Ohkuma M."/>
        </authorList>
    </citation>
    <scope>NUCLEOTIDE SEQUENCE</scope>
    <source>
        <strain evidence="7">JCM 3086</strain>
    </source>
</reference>
<sequence length="294" mass="31550">MPKPVVPEEKRRRRRPTRSGTVLSERLIVDTALRLLREHGSAGLSARRLGLALDCDPSTLYRYFRGMDDLTLAIGDALIGQALAGWAPTGQWRADLRAIGLRIHAAYVAHPQAALLTTSRVTGRAHELAADEAVLDVLRTAGFPLPDTVRVYHAFIDQTLAFAALDAASLALPSASLRADEAKWSSTYAHLPRSTHPRIAEAAPHLTTRMLTSAYPTALEMLLDSAEGQLAALETNRDRNASGGSGQDDTAAPDRPGSQARSLSYGEATVPDRPESQPCTVSHGDATAPDRPSP</sequence>
<dbReference type="Gene3D" id="1.10.10.60">
    <property type="entry name" value="Homeodomain-like"/>
    <property type="match status" value="1"/>
</dbReference>
<dbReference type="Proteomes" id="UP000657574">
    <property type="component" value="Unassembled WGS sequence"/>
</dbReference>
<dbReference type="Pfam" id="PF02909">
    <property type="entry name" value="TetR_C_1"/>
    <property type="match status" value="1"/>
</dbReference>
<dbReference type="GO" id="GO:0003700">
    <property type="term" value="F:DNA-binding transcription factor activity"/>
    <property type="evidence" value="ECO:0007669"/>
    <property type="project" value="TreeGrafter"/>
</dbReference>
<organism evidence="7 8">
    <name type="scientific">Streptomyces brasiliensis</name>
    <dbReference type="NCBI Taxonomy" id="1954"/>
    <lineage>
        <taxon>Bacteria</taxon>
        <taxon>Bacillati</taxon>
        <taxon>Actinomycetota</taxon>
        <taxon>Actinomycetes</taxon>
        <taxon>Kitasatosporales</taxon>
        <taxon>Streptomycetaceae</taxon>
        <taxon>Streptomyces</taxon>
    </lineage>
</organism>
<evidence type="ECO:0000313" key="8">
    <source>
        <dbReference type="Proteomes" id="UP000657574"/>
    </source>
</evidence>
<dbReference type="GO" id="GO:0000976">
    <property type="term" value="F:transcription cis-regulatory region binding"/>
    <property type="evidence" value="ECO:0007669"/>
    <property type="project" value="TreeGrafter"/>
</dbReference>
<keyword evidence="3" id="KW-0804">Transcription</keyword>
<name>A0A917KXI2_9ACTN</name>
<evidence type="ECO:0000256" key="3">
    <source>
        <dbReference type="ARBA" id="ARBA00023163"/>
    </source>
</evidence>
<dbReference type="InterPro" id="IPR050109">
    <property type="entry name" value="HTH-type_TetR-like_transc_reg"/>
</dbReference>
<dbReference type="InterPro" id="IPR001647">
    <property type="entry name" value="HTH_TetR"/>
</dbReference>
<dbReference type="Pfam" id="PF00440">
    <property type="entry name" value="TetR_N"/>
    <property type="match status" value="1"/>
</dbReference>
<evidence type="ECO:0000313" key="7">
    <source>
        <dbReference type="EMBL" id="GGJ29598.1"/>
    </source>
</evidence>
<accession>A0A917KXI2</accession>
<feature type="region of interest" description="Disordered" evidence="5">
    <location>
        <begin position="237"/>
        <end position="294"/>
    </location>
</feature>
<gene>
    <name evidence="7" type="ORF">GCM10010121_046110</name>
</gene>
<reference evidence="7" key="1">
    <citation type="journal article" date="2014" name="Int. J. Syst. Evol. Microbiol.">
        <title>Complete genome sequence of Corynebacterium casei LMG S-19264T (=DSM 44701T), isolated from a smear-ripened cheese.</title>
        <authorList>
            <consortium name="US DOE Joint Genome Institute (JGI-PGF)"/>
            <person name="Walter F."/>
            <person name="Albersmeier A."/>
            <person name="Kalinowski J."/>
            <person name="Ruckert C."/>
        </authorList>
    </citation>
    <scope>NUCLEOTIDE SEQUENCE</scope>
    <source>
        <strain evidence="7">JCM 3086</strain>
    </source>
</reference>
<evidence type="ECO:0000256" key="1">
    <source>
        <dbReference type="ARBA" id="ARBA00023015"/>
    </source>
</evidence>
<evidence type="ECO:0000256" key="2">
    <source>
        <dbReference type="ARBA" id="ARBA00023125"/>
    </source>
</evidence>
<proteinExistence type="predicted"/>
<dbReference type="PANTHER" id="PTHR30055:SF151">
    <property type="entry name" value="TRANSCRIPTIONAL REGULATORY PROTEIN"/>
    <property type="match status" value="1"/>
</dbReference>
<dbReference type="Gene3D" id="1.10.357.10">
    <property type="entry name" value="Tetracycline Repressor, domain 2"/>
    <property type="match status" value="1"/>
</dbReference>
<dbReference type="PROSITE" id="PS50977">
    <property type="entry name" value="HTH_TETR_2"/>
    <property type="match status" value="1"/>
</dbReference>
<dbReference type="SUPFAM" id="SSF46689">
    <property type="entry name" value="Homeodomain-like"/>
    <property type="match status" value="1"/>
</dbReference>
<feature type="DNA-binding region" description="H-T-H motif" evidence="4">
    <location>
        <begin position="45"/>
        <end position="64"/>
    </location>
</feature>
<dbReference type="SUPFAM" id="SSF48498">
    <property type="entry name" value="Tetracyclin repressor-like, C-terminal domain"/>
    <property type="match status" value="1"/>
</dbReference>
<evidence type="ECO:0000256" key="5">
    <source>
        <dbReference type="SAM" id="MobiDB-lite"/>
    </source>
</evidence>
<comment type="caution">
    <text evidence="7">The sequence shown here is derived from an EMBL/GenBank/DDBJ whole genome shotgun (WGS) entry which is preliminary data.</text>
</comment>